<organism evidence="1 2">
    <name type="scientific">Candidatus Reconcilbacillus cellulovorans</name>
    <dbReference type="NCBI Taxonomy" id="1906605"/>
    <lineage>
        <taxon>Bacteria</taxon>
        <taxon>Bacillati</taxon>
        <taxon>Bacillota</taxon>
        <taxon>Bacilli</taxon>
        <taxon>Bacillales</taxon>
        <taxon>Paenibacillaceae</taxon>
        <taxon>Candidatus Reconcilbacillus</taxon>
    </lineage>
</organism>
<dbReference type="Pfam" id="PF11863">
    <property type="entry name" value="DUF3383"/>
    <property type="match status" value="1"/>
</dbReference>
<protein>
    <recommendedName>
        <fullName evidence="3">DUF3383 family protein</fullName>
    </recommendedName>
</protein>
<name>A0A2A6E426_9BACL</name>
<evidence type="ECO:0000313" key="2">
    <source>
        <dbReference type="Proteomes" id="UP000243688"/>
    </source>
</evidence>
<dbReference type="InterPro" id="IPR021808">
    <property type="entry name" value="DUF3383"/>
</dbReference>
<dbReference type="EMBL" id="MOXJ01000001">
    <property type="protein sequence ID" value="PDO11576.1"/>
    <property type="molecule type" value="Genomic_DNA"/>
</dbReference>
<reference evidence="1 2" key="1">
    <citation type="submission" date="2016-12" db="EMBL/GenBank/DDBJ databases">
        <title>Candidatus Reconcilibacillus cellulovorans genome.</title>
        <authorList>
            <person name="Kolinko S."/>
            <person name="Wu Y.-W."/>
            <person name="Tachea F."/>
            <person name="Denzel E."/>
            <person name="Hiras J."/>
            <person name="Baecker N."/>
            <person name="Chan L.J."/>
            <person name="Eichorst S.A."/>
            <person name="Frey D."/>
            <person name="Adams P.D."/>
            <person name="Pray T."/>
            <person name="Tanjore D."/>
            <person name="Petzold C.J."/>
            <person name="Gladden J.M."/>
            <person name="Simmons B.A."/>
            <person name="Singer S.W."/>
        </authorList>
    </citation>
    <scope>NUCLEOTIDE SEQUENCE [LARGE SCALE GENOMIC DNA]</scope>
    <source>
        <strain evidence="1">JTherm</strain>
    </source>
</reference>
<sequence>MPLKDVTVTIDLVRPPGLIGFGTPLILTGKSGGLPFKEYLDLDSVKADFPETTEAYKAAAAIFAQGDNRPAKFAIAAYDSDAAETFTDVLGAVYERDWYFAIITSADVSDIIAVADVIEQRGGKLFAARTADLADLAAIFAKKYDRTFVLYHSDPAEVAKYPEAAWVGAAGAQPVGSVTWKFKRLVGITADNLTASELNNIHAAGGNAYVTKAGDDVTSEGKVVSGEYIDVIMAKDWVQVNIEHSLQKLLNQSPKIPFTNAGIAQLEAAVINVLRQSFNQGIIAADDDGLPLYSTNFPTREETNPADRAQRKYTGATFSFELAGAVHEATIHGTITV</sequence>
<dbReference type="Proteomes" id="UP000243688">
    <property type="component" value="Unassembled WGS sequence"/>
</dbReference>
<gene>
    <name evidence="1" type="ORF">BLM47_00090</name>
</gene>
<dbReference type="AlphaFoldDB" id="A0A2A6E426"/>
<proteinExistence type="predicted"/>
<comment type="caution">
    <text evidence="1">The sequence shown here is derived from an EMBL/GenBank/DDBJ whole genome shotgun (WGS) entry which is preliminary data.</text>
</comment>
<evidence type="ECO:0000313" key="1">
    <source>
        <dbReference type="EMBL" id="PDO11576.1"/>
    </source>
</evidence>
<evidence type="ECO:0008006" key="3">
    <source>
        <dbReference type="Google" id="ProtNLM"/>
    </source>
</evidence>
<accession>A0A2A6E426</accession>